<dbReference type="Pfam" id="PF02171">
    <property type="entry name" value="Piwi"/>
    <property type="match status" value="1"/>
</dbReference>
<dbReference type="InterPro" id="IPR012337">
    <property type="entry name" value="RNaseH-like_sf"/>
</dbReference>
<dbReference type="Pfam" id="PF16487">
    <property type="entry name" value="ArgoMid"/>
    <property type="match status" value="1"/>
</dbReference>
<dbReference type="InterPro" id="IPR036397">
    <property type="entry name" value="RNaseH_sf"/>
</dbReference>
<feature type="compositionally biased region" description="Gly residues" evidence="1">
    <location>
        <begin position="12"/>
        <end position="24"/>
    </location>
</feature>
<evidence type="ECO:0000259" key="3">
    <source>
        <dbReference type="PROSITE" id="PS50822"/>
    </source>
</evidence>
<reference evidence="4" key="1">
    <citation type="submission" date="2022-08" db="EMBL/GenBank/DDBJ databases">
        <title>A Global Phylogenomic Analysis of the Shiitake Genus Lentinula.</title>
        <authorList>
            <consortium name="DOE Joint Genome Institute"/>
            <person name="Sierra-Patev S."/>
            <person name="Min B."/>
            <person name="Naranjo-Ortiz M."/>
            <person name="Looney B."/>
            <person name="Konkel Z."/>
            <person name="Slot J.C."/>
            <person name="Sakamoto Y."/>
            <person name="Steenwyk J.L."/>
            <person name="Rokas A."/>
            <person name="Carro J."/>
            <person name="Camarero S."/>
            <person name="Ferreira P."/>
            <person name="Molpeceres G."/>
            <person name="Ruiz-Duenas F.J."/>
            <person name="Serrano A."/>
            <person name="Henrissat B."/>
            <person name="Drula E."/>
            <person name="Hughes K.W."/>
            <person name="Mata J.L."/>
            <person name="Ishikawa N.K."/>
            <person name="Vargas-Isla R."/>
            <person name="Ushijima S."/>
            <person name="Smith C.A."/>
            <person name="Ahrendt S."/>
            <person name="Andreopoulos W."/>
            <person name="He G."/>
            <person name="Labutti K."/>
            <person name="Lipzen A."/>
            <person name="Ng V."/>
            <person name="Riley R."/>
            <person name="Sandor L."/>
            <person name="Barry K."/>
            <person name="Martinez A.T."/>
            <person name="Xiao Y."/>
            <person name="Gibbons J.G."/>
            <person name="Terashima K."/>
            <person name="Grigoriev I.V."/>
            <person name="Hibbett D.S."/>
        </authorList>
    </citation>
    <scope>NUCLEOTIDE SEQUENCE</scope>
    <source>
        <strain evidence="4">RHP3577 ss4</strain>
    </source>
</reference>
<dbReference type="InterPro" id="IPR036085">
    <property type="entry name" value="PAZ_dom_sf"/>
</dbReference>
<feature type="domain" description="PAZ" evidence="2">
    <location>
        <begin position="265"/>
        <end position="381"/>
    </location>
</feature>
<evidence type="ECO:0000313" key="4">
    <source>
        <dbReference type="EMBL" id="KAJ4472735.1"/>
    </source>
</evidence>
<dbReference type="InterPro" id="IPR045246">
    <property type="entry name" value="Piwi_ago-like"/>
</dbReference>
<dbReference type="InterPro" id="IPR032473">
    <property type="entry name" value="Argonaute_Mid_dom"/>
</dbReference>
<evidence type="ECO:0000256" key="1">
    <source>
        <dbReference type="SAM" id="MobiDB-lite"/>
    </source>
</evidence>
<evidence type="ECO:0000313" key="5">
    <source>
        <dbReference type="Proteomes" id="UP001150217"/>
    </source>
</evidence>
<dbReference type="InterPro" id="IPR032472">
    <property type="entry name" value="ArgoL2"/>
</dbReference>
<dbReference type="SMART" id="SM01163">
    <property type="entry name" value="DUF1785"/>
    <property type="match status" value="1"/>
</dbReference>
<keyword evidence="5" id="KW-1185">Reference proteome</keyword>
<dbReference type="InterPro" id="IPR014811">
    <property type="entry name" value="ArgoL1"/>
</dbReference>
<dbReference type="SMART" id="SM00950">
    <property type="entry name" value="Piwi"/>
    <property type="match status" value="1"/>
</dbReference>
<dbReference type="InterPro" id="IPR003100">
    <property type="entry name" value="PAZ_dom"/>
</dbReference>
<dbReference type="InterPro" id="IPR003165">
    <property type="entry name" value="Piwi"/>
</dbReference>
<dbReference type="Gene3D" id="2.170.260.10">
    <property type="entry name" value="paz domain"/>
    <property type="match status" value="1"/>
</dbReference>
<dbReference type="Pfam" id="PF16488">
    <property type="entry name" value="ArgoL2"/>
    <property type="match status" value="1"/>
</dbReference>
<gene>
    <name evidence="4" type="ORF">C8R41DRAFT_924269</name>
</gene>
<proteinExistence type="predicted"/>
<organism evidence="4 5">
    <name type="scientific">Lentinula lateritia</name>
    <dbReference type="NCBI Taxonomy" id="40482"/>
    <lineage>
        <taxon>Eukaryota</taxon>
        <taxon>Fungi</taxon>
        <taxon>Dikarya</taxon>
        <taxon>Basidiomycota</taxon>
        <taxon>Agaricomycotina</taxon>
        <taxon>Agaricomycetes</taxon>
        <taxon>Agaricomycetidae</taxon>
        <taxon>Agaricales</taxon>
        <taxon>Marasmiineae</taxon>
        <taxon>Omphalotaceae</taxon>
        <taxon>Lentinula</taxon>
    </lineage>
</organism>
<dbReference type="PROSITE" id="PS50821">
    <property type="entry name" value="PAZ"/>
    <property type="match status" value="1"/>
</dbReference>
<dbReference type="CDD" id="cd04657">
    <property type="entry name" value="Piwi_ago-like"/>
    <property type="match status" value="1"/>
</dbReference>
<evidence type="ECO:0000259" key="2">
    <source>
        <dbReference type="PROSITE" id="PS50821"/>
    </source>
</evidence>
<dbReference type="PROSITE" id="PS50822">
    <property type="entry name" value="PIWI"/>
    <property type="match status" value="1"/>
</dbReference>
<dbReference type="SUPFAM" id="SSF101690">
    <property type="entry name" value="PAZ domain"/>
    <property type="match status" value="1"/>
</dbReference>
<dbReference type="Gene3D" id="3.40.50.2300">
    <property type="match status" value="1"/>
</dbReference>
<feature type="region of interest" description="Disordered" evidence="1">
    <location>
        <begin position="1"/>
        <end position="50"/>
    </location>
</feature>
<dbReference type="Pfam" id="PF16486">
    <property type="entry name" value="ArgoN"/>
    <property type="match status" value="1"/>
</dbReference>
<dbReference type="Pfam" id="PF08699">
    <property type="entry name" value="ArgoL1"/>
    <property type="match status" value="1"/>
</dbReference>
<protein>
    <submittedName>
        <fullName evidence="4">Argonaute-like protein</fullName>
    </submittedName>
</protein>
<feature type="domain" description="Piwi" evidence="3">
    <location>
        <begin position="561"/>
        <end position="859"/>
    </location>
</feature>
<dbReference type="EMBL" id="JANVFT010000082">
    <property type="protein sequence ID" value="KAJ4472735.1"/>
    <property type="molecule type" value="Genomic_DNA"/>
</dbReference>
<dbReference type="Proteomes" id="UP001150217">
    <property type="component" value="Unassembled WGS sequence"/>
</dbReference>
<sequence length="962" mass="105656">MPPRSTQQSGPARGGRGGSRGGGRPPRAGPPQIVGRGAQMTGGGGQPSGLPSALVKTVGVQRKGFGTLGRKIQVFTNACEAMVPEGLIYHYDAIVTEKTMPPRVAHQLIKQLQVQPEFHPPGAYDGKKNLYMTHLIDFGGPDSRDYNVAMNGNSQPRDRPPRIFKIRLTKVAVLNPEGLQRFIDGQQSFSEADQATLGALNIVIRMLPMQTHPYNSRSFFTDTEIKNVGHGFQLRRGYFQSLRPAIGRLLLNIDLSTGMFYKDGSVIDIALEVVGNRDPNALSMERGLPNSVFRDLERYLKNVRVSVRPAAAGSPPHIVTISSLTREGASRIIFPQRDGTSTNVAAYFRQLSGRPLQYPNIICAKTAKGAVLPFERCTIVPGQLARMQIPPEVTREMVEFSTKRPEDRLQSIRNGFRVLAYGQSEYVRSFGLSINEQTFPMTIEARQLPPPQLLYGQGSKDKVSKPRDGAWNMIDKKLYKPESINRWAMVVFDTRTRQDTALSVVRSFIDGCLSVGINVVERDPVIEYASGQGGIQQVATVLKAAGMKCVKKNNVGKGPDMLLIILPDGGNDIYRAVKHFGDVTQGVVTQCLKASKCNRAKLQYWANVCLKLNAKLGGINVVPDAAASAHLSDLQNPTIIMGADVMHPAPGSDAPSFSAVVGSVDSLGVKYIPRTHAQTSRLEIIADLHTMVKDILASFTSYQLNVEKKLPQFCKPKRLLFFRDGVSEGQFGQVMEQEVAVLKKVCQELGIAPKITFIIVGKRHHYRFFPRDPNARGEADKSGNCLAGTVVDTGIAHPLEFDFYLQSHGGLLGTSRSAHYSVLYDDNNFSPDALQSVAYLLCYIYARSTRSVSIPAPVYCTSFSPSLLNPYPFPNTFTPLATHTHTHPPPDADIVCSRAKIHYDPSGVDLSDAASTVATENLQSFIDGFKPLHGLHKTKMYFMVSGLFGLRINFYFYLPSGT</sequence>
<dbReference type="Gene3D" id="3.30.420.10">
    <property type="entry name" value="Ribonuclease H-like superfamily/Ribonuclease H"/>
    <property type="match status" value="1"/>
</dbReference>
<comment type="caution">
    <text evidence="4">The sequence shown here is derived from an EMBL/GenBank/DDBJ whole genome shotgun (WGS) entry which is preliminary data.</text>
</comment>
<dbReference type="SUPFAM" id="SSF53098">
    <property type="entry name" value="Ribonuclease H-like"/>
    <property type="match status" value="1"/>
</dbReference>
<dbReference type="Pfam" id="PF02170">
    <property type="entry name" value="PAZ"/>
    <property type="match status" value="1"/>
</dbReference>
<dbReference type="PANTHER" id="PTHR22891">
    <property type="entry name" value="EUKARYOTIC TRANSLATION INITIATION FACTOR 2C"/>
    <property type="match status" value="1"/>
</dbReference>
<name>A0ABQ8V4L5_9AGAR</name>
<accession>A0ABQ8V4L5</accession>
<dbReference type="InterPro" id="IPR032474">
    <property type="entry name" value="Argonaute_N"/>
</dbReference>
<dbReference type="CDD" id="cd02846">
    <property type="entry name" value="PAZ_argonaute_like"/>
    <property type="match status" value="1"/>
</dbReference>